<feature type="compositionally biased region" description="Low complexity" evidence="2">
    <location>
        <begin position="10"/>
        <end position="22"/>
    </location>
</feature>
<keyword evidence="4" id="KW-1185">Reference proteome</keyword>
<feature type="compositionally biased region" description="Basic and acidic residues" evidence="2">
    <location>
        <begin position="134"/>
        <end position="149"/>
    </location>
</feature>
<evidence type="ECO:0000256" key="1">
    <source>
        <dbReference type="SAM" id="Coils"/>
    </source>
</evidence>
<reference evidence="3" key="2">
    <citation type="submission" date="2021-01" db="UniProtKB">
        <authorList>
            <consortium name="EnsemblMetazoa"/>
        </authorList>
    </citation>
    <scope>IDENTIFICATION</scope>
</reference>
<dbReference type="EnsemblMetazoa" id="XM_030983160">
    <property type="protein sequence ID" value="XP_030839020"/>
    <property type="gene ID" value="LOC105439615"/>
</dbReference>
<evidence type="ECO:0008006" key="5">
    <source>
        <dbReference type="Google" id="ProtNLM"/>
    </source>
</evidence>
<evidence type="ECO:0000256" key="2">
    <source>
        <dbReference type="SAM" id="MobiDB-lite"/>
    </source>
</evidence>
<evidence type="ECO:0000313" key="3">
    <source>
        <dbReference type="EnsemblMetazoa" id="XP_030839020"/>
    </source>
</evidence>
<feature type="coiled-coil region" evidence="1">
    <location>
        <begin position="176"/>
        <end position="261"/>
    </location>
</feature>
<keyword evidence="1" id="KW-0175">Coiled coil</keyword>
<feature type="compositionally biased region" description="Basic and acidic residues" evidence="2">
    <location>
        <begin position="101"/>
        <end position="110"/>
    </location>
</feature>
<reference evidence="4" key="1">
    <citation type="submission" date="2015-02" db="EMBL/GenBank/DDBJ databases">
        <title>Genome sequencing for Strongylocentrotus purpuratus.</title>
        <authorList>
            <person name="Murali S."/>
            <person name="Liu Y."/>
            <person name="Vee V."/>
            <person name="English A."/>
            <person name="Wang M."/>
            <person name="Skinner E."/>
            <person name="Han Y."/>
            <person name="Muzny D.M."/>
            <person name="Worley K.C."/>
            <person name="Gibbs R.A."/>
        </authorList>
    </citation>
    <scope>NUCLEOTIDE SEQUENCE</scope>
</reference>
<feature type="compositionally biased region" description="Acidic residues" evidence="2">
    <location>
        <begin position="71"/>
        <end position="96"/>
    </location>
</feature>
<accession>A0A7M7NNT9</accession>
<dbReference type="AlphaFoldDB" id="A0A7M7NNT9"/>
<feature type="compositionally biased region" description="Polar residues" evidence="2">
    <location>
        <begin position="51"/>
        <end position="60"/>
    </location>
</feature>
<feature type="region of interest" description="Disordered" evidence="2">
    <location>
        <begin position="1"/>
        <end position="116"/>
    </location>
</feature>
<name>A0A7M7NNT9_STRPU</name>
<dbReference type="KEGG" id="spu:105439615"/>
<evidence type="ECO:0000313" key="4">
    <source>
        <dbReference type="Proteomes" id="UP000007110"/>
    </source>
</evidence>
<organism evidence="3 4">
    <name type="scientific">Strongylocentrotus purpuratus</name>
    <name type="common">Purple sea urchin</name>
    <dbReference type="NCBI Taxonomy" id="7668"/>
    <lineage>
        <taxon>Eukaryota</taxon>
        <taxon>Metazoa</taxon>
        <taxon>Echinodermata</taxon>
        <taxon>Eleutherozoa</taxon>
        <taxon>Echinozoa</taxon>
        <taxon>Echinoidea</taxon>
        <taxon>Euechinoidea</taxon>
        <taxon>Echinacea</taxon>
        <taxon>Camarodonta</taxon>
        <taxon>Echinidea</taxon>
        <taxon>Strongylocentrotidae</taxon>
        <taxon>Strongylocentrotus</taxon>
    </lineage>
</organism>
<proteinExistence type="predicted"/>
<sequence>MMTSQMSTWSTPGSGTRTPRTPKQVSFVDELESLGSEREGDFEMECPVSGPSKSIRPSESSLKRKYANLLLDEDDDEDNDEDVDLEDDEEEEEDAVVDQGDGQRSKDKQRGLNLSLGQTSFLEPTVLFKANEPKGEAELSEHSGEDGISDHSISSSWGHNMDFPAMQMPEMFGFMRNRLKQKMMEKRNQSQQLTESAIQSTQNQMNKLFLELHKARQRSQNAFQDKLLTELVGMERNLEKLDKIQAQNEQILKQYAKKSTQHVEQHLSRVEELHAGFLEKSACLGENVVESLQHVVNKEMKNMLKKMMQDMQQEQMKKTMQSLFLLR</sequence>
<dbReference type="GeneID" id="105439615"/>
<protein>
    <recommendedName>
        <fullName evidence="5">Synaptonemal complex protein 3</fullName>
    </recommendedName>
</protein>
<dbReference type="RefSeq" id="XP_030839020.1">
    <property type="nucleotide sequence ID" value="XM_030983160.1"/>
</dbReference>
<dbReference type="Proteomes" id="UP000007110">
    <property type="component" value="Unassembled WGS sequence"/>
</dbReference>
<feature type="region of interest" description="Disordered" evidence="2">
    <location>
        <begin position="134"/>
        <end position="155"/>
    </location>
</feature>
<dbReference type="InParanoid" id="A0A7M7NNT9"/>